<feature type="compositionally biased region" description="Polar residues" evidence="1">
    <location>
        <begin position="687"/>
        <end position="697"/>
    </location>
</feature>
<reference evidence="2 3" key="1">
    <citation type="submission" date="2021-02" db="EMBL/GenBank/DDBJ databases">
        <title>Porcisia hertigi Genome sequencing and assembly.</title>
        <authorList>
            <person name="Almutairi H."/>
            <person name="Gatherer D."/>
        </authorList>
    </citation>
    <scope>NUCLEOTIDE SEQUENCE [LARGE SCALE GENOMIC DNA]</scope>
    <source>
        <strain evidence="2 3">C119</strain>
    </source>
</reference>
<dbReference type="Proteomes" id="UP000674318">
    <property type="component" value="Unassembled WGS sequence"/>
</dbReference>
<feature type="region of interest" description="Disordered" evidence="1">
    <location>
        <begin position="401"/>
        <end position="467"/>
    </location>
</feature>
<evidence type="ECO:0000256" key="1">
    <source>
        <dbReference type="SAM" id="MobiDB-lite"/>
    </source>
</evidence>
<proteinExistence type="predicted"/>
<gene>
    <name evidence="2" type="ORF">JKF63_07397</name>
</gene>
<feature type="region of interest" description="Disordered" evidence="1">
    <location>
        <begin position="549"/>
        <end position="624"/>
    </location>
</feature>
<feature type="region of interest" description="Disordered" evidence="1">
    <location>
        <begin position="2235"/>
        <end position="2262"/>
    </location>
</feature>
<dbReference type="PANTHER" id="PTHR21580">
    <property type="entry name" value="SHIPPO-1-RELATED"/>
    <property type="match status" value="1"/>
</dbReference>
<dbReference type="InterPro" id="IPR051291">
    <property type="entry name" value="CIMAP"/>
</dbReference>
<protein>
    <submittedName>
        <fullName evidence="2">Uncharacterized protein</fullName>
    </submittedName>
</protein>
<dbReference type="GeneID" id="94293413"/>
<dbReference type="RefSeq" id="XP_067759646.1">
    <property type="nucleotide sequence ID" value="XM_067903336.1"/>
</dbReference>
<feature type="region of interest" description="Disordered" evidence="1">
    <location>
        <begin position="2069"/>
        <end position="2096"/>
    </location>
</feature>
<feature type="region of interest" description="Disordered" evidence="1">
    <location>
        <begin position="1956"/>
        <end position="1976"/>
    </location>
</feature>
<feature type="region of interest" description="Disordered" evidence="1">
    <location>
        <begin position="1584"/>
        <end position="1611"/>
    </location>
</feature>
<feature type="compositionally biased region" description="Polar residues" evidence="1">
    <location>
        <begin position="2241"/>
        <end position="2250"/>
    </location>
</feature>
<feature type="region of interest" description="Disordered" evidence="1">
    <location>
        <begin position="50"/>
        <end position="77"/>
    </location>
</feature>
<feature type="compositionally biased region" description="Polar residues" evidence="1">
    <location>
        <begin position="300"/>
        <end position="315"/>
    </location>
</feature>
<feature type="region of interest" description="Disordered" evidence="1">
    <location>
        <begin position="2161"/>
        <end position="2187"/>
    </location>
</feature>
<comment type="caution">
    <text evidence="2">The sequence shown here is derived from an EMBL/GenBank/DDBJ whole genome shotgun (WGS) entry which is preliminary data.</text>
</comment>
<feature type="region of interest" description="Disordered" evidence="1">
    <location>
        <begin position="1099"/>
        <end position="1119"/>
    </location>
</feature>
<feature type="compositionally biased region" description="Basic and acidic residues" evidence="1">
    <location>
        <begin position="206"/>
        <end position="218"/>
    </location>
</feature>
<organism evidence="2 3">
    <name type="scientific">Porcisia hertigi</name>
    <dbReference type="NCBI Taxonomy" id="2761500"/>
    <lineage>
        <taxon>Eukaryota</taxon>
        <taxon>Discoba</taxon>
        <taxon>Euglenozoa</taxon>
        <taxon>Kinetoplastea</taxon>
        <taxon>Metakinetoplastina</taxon>
        <taxon>Trypanosomatida</taxon>
        <taxon>Trypanosomatidae</taxon>
        <taxon>Leishmaniinae</taxon>
        <taxon>Porcisia</taxon>
    </lineage>
</organism>
<feature type="region of interest" description="Disordered" evidence="1">
    <location>
        <begin position="300"/>
        <end position="326"/>
    </location>
</feature>
<dbReference type="KEGG" id="phet:94293413"/>
<sequence length="2758" mass="281921">MPSSTISSYAAYLREVALETDATIATGVSATRFPTSPTRLIPTGTTAVVAVPSPRPSTSRHHRDDYNHSSSDHATDPYEDSYAYDYLQMPETGRIGRTSAMKTYGKWKQQCRTPAPIPRSLHRARESAVYPSSAAYTTGCLKTRAAKQDIAHDVDVGTLQLSFERLYAAMKDEGHRQRGGNGGGVVSTERATHPSRRASRSPQRQNRCDGTRPQRSHLDTASPPAWDGDSAVIHIPPIDFGGEDGRCRRVRMKTVRATKGSSRSDKSVAIAENPQSTAATTVASVKVVSPALTSTDTSVLILTPSNPSRPCSQMGSPPHRSRARQHRCPHCPHTCDSCQCDEVPSPVHAYAHGSHSAVVGATGGGRRTCSSSPACRRSSLSAEWATKTASGARPVSKTVTLDSVRLQWPGQPRTTPVRRPSPQQLSSPEGLGYSSRSARRKRRQQSPADDWHHCRHDRHAVHSSRVHHVKTPATMAAGPVVPSRHGRVDQEKNEAALRDIATRTCTCYWAEFSHFTMAVNPASHAADCPYQKHESLYYVKMGLTGMDGDGSGSGSSASTSSQSRCTSLASSPHHCDGSGRRSRSRRHQRKRGTSSTANASARGKNAKPPRAAQLKRALSGDREAKRTWGRAAVMGSAKRRTYMEVIMDAARDAPPVVSGDRSSKVEATASPSLAKNDVRVAAAASPGSFSSTEQGSLPTEGAPPKLEGGHTEAHPPPQPPPSQPVSEGGTAAAAAGEGGAPASVSEIDGNGDATAVDNNRDEAGNRGRRRRRAPPGDGVGTAASSRTLHGGEPLKQEAEPQPLLMGNSLRALSRPRRRPAVGVPGPGSYQVDLAYAVSSAAHGIRGAAIAKAARMPTLKSTTPGPGAYDVYKHEEEARNAVSTEAVAGDNKTVATTTTADGEATNDSVSAGTPATGKQIVAKGVVFARTGDRQLQLQYGDAYVHASTWAKRAAAVPGPGAYNILDSDRYDQSRPMGVARMGFHFAKSADGAHFGVAAVAGAAAPGASLVAPWRDWAGGAYVGTTTSNFVAHPSLAGGDRRIPGQTVTEGTVTVAGSASSAAYAAAAAATAADGGSVWKGVGSGVALRLTSQRFPVKEVDAPTKGDASTLGEPGPGTYEPENAMRWVQRRAPAVSMIFRHDRGPRGPLRSAGGTVDDDSLASAVGSGAALPSLSLASHLVRDDIGFSPGPATYDVHSGEVWLRRRSPQWAFGTVARDALSATAPVSAAAGESAKEFKGPSLDSVGHPGPGAYDIDAGYRALQPSTATALMSTAPRFPVDGSNRVGDEARATEAGLLEDAVHASPGSYNLESGYAMLSERIKGGVMPRAGADARKEVHHEECQGPGPGAYTLPALPPSGPTAYLGMSAPRFSWEQTLMATASNGRLPDPLHTLFLANDRVTPGPGDYDVDAVTSLLHRPGGIISRAPRVSLLVPTGTTSADVGPGSYLLPALPAGRGAVMLTARADAAAESRDAAERPGPGLYDPVDVHAAPTRTFSLARTSARFPGSDPRTDGVGPGAYEVVDLSPPGRSAVIGSAVARPTLEWKEDNGVGMDAAVPGPGAYSPHYDQVEKRAPSVVLTRAPVGRGATEYGSKGDAPMSFNGQHGGDSSGPGPGAYEVRVTRDGQLVDGGAGGGAARFGTAPRSTEMGASPATAAAPGPGAYMPEAYTDMGASFGGAAPSTAVRIGTAPRALGSNANTRATADVPGPGAYEPRSGVVWPAAPSFSFPRTAAAYPMSDMDTPGPGAYITASCAAARAAHFGTALRFVASGSDEVCAYANNGAEHGASLPGPNAYSPTDAAICPTRPAHRFGTAARQLTLASDSAAEGGVGPGAYEIDSGLAHSSQVPTAAAYSFPRAGSHGGIGGQPAGVGGEAAGGAAVFPGPGAYSLEAAYRATLPRTAAATFSGGEAGGISVAGKELSPGPGAYHLPPSFPEGPQWGFGTSTRGVAATADATDVSPSLTTVSPGPGAYDVPVPAPLHSGLQFPKAATAPPTGEASSPGPGAYDVVDAAVRPLVPGVRFGTSVRYASRGDVSAGNVDAAAGVDRGGAQWMPGPGSYSPNINASSTLHPTRTGPTFAQAPRTAPSAPFDAAQLSSGAEGGNIGPGAYDLHGVMAVSAAPAYSFGTAPRMPLAVTSDAATKEDVGPGSYMIEAADAQVLPRAPAHTMASSAPHAPRPQESQSPGPGSYEYPVAIQDHQRSALMLGRHGDSPGTMRNTPGPAAYDTAAALAAVQPSAAAHTFGTAPTQRQPQGAETDALHASPGPGAYDAAAAYTSTQVARQPGGFTIQGRLAASMQGGSAEVPGPGAYNTDASGLSLVAAHRFGTAPRMPSAAHGDAGVGPGAYDLPAPHPTSPSVSFTQAPRVGVVDPYAGNSTDWQSGEVRGGGLGGNTPGPGSYDVGRAIESTQVGGREPSFTIPRGPRPVLRSGDVDASPLVGPGTYDPPDRASLATGAGIGMSFGSAARMHDMAGAASGTTPGPGAYAVASSFNATSAAETAPAAHFGTAMRPLAAVLNENPGPGSYSVADAGTATSAFAMAPSFGHAARQNCLLNTNPGPGAYSLPPTWFGSDGGAAAGPTFGVSERPTPVLNTNPGPGTYHRMSILDSTSAAAGPSFAMGERMGAAAGTNSPGPGAYYNEYWSTTLGSAPGPTFGLAERPGPELNTNPGPGTYYKSSATGTAEGRGISFGLSQRTPQVLHHYPGPGTYFRETLPAAAHTTQPRPRRPTAADTLRKLASLGYPKCDSATRLVATTATTEKPNSG</sequence>
<feature type="region of interest" description="Disordered" evidence="1">
    <location>
        <begin position="172"/>
        <end position="233"/>
    </location>
</feature>
<dbReference type="Pfam" id="PF07004">
    <property type="entry name" value="SHIPPO-rpt"/>
    <property type="match status" value="20"/>
</dbReference>
<name>A0A836LKU0_9TRYP</name>
<feature type="compositionally biased region" description="Polar residues" evidence="1">
    <location>
        <begin position="892"/>
        <end position="912"/>
    </location>
</feature>
<feature type="region of interest" description="Disordered" evidence="1">
    <location>
        <begin position="684"/>
        <end position="803"/>
    </location>
</feature>
<feature type="compositionally biased region" description="Low complexity" evidence="1">
    <location>
        <begin position="554"/>
        <end position="571"/>
    </location>
</feature>
<dbReference type="EMBL" id="JAFJZO010000005">
    <property type="protein sequence ID" value="KAG5511434.1"/>
    <property type="molecule type" value="Genomic_DNA"/>
</dbReference>
<dbReference type="PANTHER" id="PTHR21580:SF28">
    <property type="entry name" value="BOREALIN N-TERMINAL DOMAIN-CONTAINING PROTEIN-RELATED"/>
    <property type="match status" value="1"/>
</dbReference>
<feature type="region of interest" description="Disordered" evidence="1">
    <location>
        <begin position="2405"/>
        <end position="2445"/>
    </location>
</feature>
<dbReference type="InterPro" id="IPR010736">
    <property type="entry name" value="SHIPPO-rpt"/>
</dbReference>
<keyword evidence="3" id="KW-1185">Reference proteome</keyword>
<feature type="region of interest" description="Disordered" evidence="1">
    <location>
        <begin position="1923"/>
        <end position="1943"/>
    </location>
</feature>
<feature type="compositionally biased region" description="Basic residues" evidence="1">
    <location>
        <begin position="453"/>
        <end position="467"/>
    </location>
</feature>
<evidence type="ECO:0000313" key="3">
    <source>
        <dbReference type="Proteomes" id="UP000674318"/>
    </source>
</evidence>
<feature type="compositionally biased region" description="Basic residues" evidence="1">
    <location>
        <begin position="580"/>
        <end position="592"/>
    </location>
</feature>
<feature type="region of interest" description="Disordered" evidence="1">
    <location>
        <begin position="891"/>
        <end position="912"/>
    </location>
</feature>
<dbReference type="OrthoDB" id="406368at2759"/>
<feature type="compositionally biased region" description="Basic and acidic residues" evidence="1">
    <location>
        <begin position="62"/>
        <end position="76"/>
    </location>
</feature>
<accession>A0A836LKU0</accession>
<evidence type="ECO:0000313" key="2">
    <source>
        <dbReference type="EMBL" id="KAG5511434.1"/>
    </source>
</evidence>
<feature type="compositionally biased region" description="Gly residues" evidence="1">
    <location>
        <begin position="1602"/>
        <end position="1611"/>
    </location>
</feature>
<feature type="compositionally biased region" description="Pro residues" evidence="1">
    <location>
        <begin position="714"/>
        <end position="723"/>
    </location>
</feature>